<accession>A0A0N0VKQ8</accession>
<comment type="caution">
    <text evidence="1">The sequence shown here is derived from an EMBL/GenBank/DDBJ whole genome shotgun (WGS) entry which is preliminary data.</text>
</comment>
<dbReference type="PATRIC" id="fig|50340.43.peg.4175"/>
<dbReference type="OrthoDB" id="6896047at2"/>
<gene>
    <name evidence="1" type="ORF">PF66_01289</name>
</gene>
<proteinExistence type="predicted"/>
<evidence type="ECO:0000313" key="1">
    <source>
        <dbReference type="EMBL" id="KPA92608.1"/>
    </source>
</evidence>
<evidence type="ECO:0008006" key="3">
    <source>
        <dbReference type="Google" id="ProtNLM"/>
    </source>
</evidence>
<name>A0A0N0VKQ8_9PSED</name>
<evidence type="ECO:0000313" key="2">
    <source>
        <dbReference type="Proteomes" id="UP000037931"/>
    </source>
</evidence>
<reference evidence="1 2" key="1">
    <citation type="journal article" date="2015" name="PLoS ONE">
        <title>Rice-Infecting Pseudomonas Genomes Are Highly Accessorized and Harbor Multiple Putative Virulence Mechanisms to Cause Sheath Brown Rot.</title>
        <authorList>
            <person name="Quibod I.L."/>
            <person name="Grande G."/>
            <person name="Oreiro E.G."/>
            <person name="Borja F.N."/>
            <person name="Dossa G.S."/>
            <person name="Mauleon R."/>
            <person name="Cruz C.V."/>
            <person name="Oliva R."/>
        </authorList>
    </citation>
    <scope>NUCLEOTIDE SEQUENCE [LARGE SCALE GENOMIC DNA]</scope>
    <source>
        <strain evidence="1 2">IRRI 6609</strain>
    </source>
</reference>
<organism evidence="1 2">
    <name type="scientific">Pseudomonas asplenii</name>
    <dbReference type="NCBI Taxonomy" id="53407"/>
    <lineage>
        <taxon>Bacteria</taxon>
        <taxon>Pseudomonadati</taxon>
        <taxon>Pseudomonadota</taxon>
        <taxon>Gammaproteobacteria</taxon>
        <taxon>Pseudomonadales</taxon>
        <taxon>Pseudomonadaceae</taxon>
        <taxon>Pseudomonas</taxon>
    </lineage>
</organism>
<protein>
    <recommendedName>
        <fullName evidence="3">DUF2946 domain-containing protein</fullName>
    </recommendedName>
</protein>
<dbReference type="STRING" id="50340.PF66_01289"/>
<keyword evidence="2" id="KW-1185">Reference proteome</keyword>
<sequence length="157" mass="17125">MRTRRSSSSHSRTQVRGSWLSLFAMLMIFIGPLISQAMPMDRHAMSMAMNMDMAMPMDMPGHHGTQAGQDASEHHGNSAEHHALWEKCGYCSLLFSCPALPQTLSFAALDGPRPVPTVDSRTRLGHARQSIFPGARTRAPPAFHQVTSSLSPGLTAL</sequence>
<dbReference type="Proteomes" id="UP000037931">
    <property type="component" value="Unassembled WGS sequence"/>
</dbReference>
<dbReference type="Pfam" id="PF11162">
    <property type="entry name" value="DUF2946"/>
    <property type="match status" value="1"/>
</dbReference>
<dbReference type="InterPro" id="IPR021333">
    <property type="entry name" value="DUF2946"/>
</dbReference>
<dbReference type="EMBL" id="JSYZ01000003">
    <property type="protein sequence ID" value="KPA92608.1"/>
    <property type="molecule type" value="Genomic_DNA"/>
</dbReference>
<dbReference type="RefSeq" id="WP_054062172.1">
    <property type="nucleotide sequence ID" value="NZ_JSYZ01000003.1"/>
</dbReference>
<dbReference type="AlphaFoldDB" id="A0A0N0VKQ8"/>